<dbReference type="PANTHER" id="PTHR48021:SF24">
    <property type="entry name" value="MAJOR FACILITATOR SUPERFAMILY (MFS) PROFILE DOMAIN-CONTAINING PROTEIN"/>
    <property type="match status" value="1"/>
</dbReference>
<evidence type="ECO:0000256" key="5">
    <source>
        <dbReference type="SAM" id="Phobius"/>
    </source>
</evidence>
<dbReference type="EMBL" id="GEBQ01019926">
    <property type="protein sequence ID" value="JAT20051.1"/>
    <property type="molecule type" value="Transcribed_RNA"/>
</dbReference>
<feature type="transmembrane region" description="Helical" evidence="5">
    <location>
        <begin position="59"/>
        <end position="79"/>
    </location>
</feature>
<evidence type="ECO:0000256" key="2">
    <source>
        <dbReference type="ARBA" id="ARBA00022692"/>
    </source>
</evidence>
<comment type="subcellular location">
    <subcellularLocation>
        <location evidence="1">Membrane</location>
        <topology evidence="1">Multi-pass membrane protein</topology>
    </subcellularLocation>
</comment>
<dbReference type="PROSITE" id="PS50850">
    <property type="entry name" value="MFS"/>
    <property type="match status" value="1"/>
</dbReference>
<evidence type="ECO:0000256" key="3">
    <source>
        <dbReference type="ARBA" id="ARBA00022989"/>
    </source>
</evidence>
<evidence type="ECO:0000313" key="7">
    <source>
        <dbReference type="EMBL" id="JAT20051.1"/>
    </source>
</evidence>
<organism evidence="7">
    <name type="scientific">Graphocephala atropunctata</name>
    <dbReference type="NCBI Taxonomy" id="36148"/>
    <lineage>
        <taxon>Eukaryota</taxon>
        <taxon>Metazoa</taxon>
        <taxon>Ecdysozoa</taxon>
        <taxon>Arthropoda</taxon>
        <taxon>Hexapoda</taxon>
        <taxon>Insecta</taxon>
        <taxon>Pterygota</taxon>
        <taxon>Neoptera</taxon>
        <taxon>Paraneoptera</taxon>
        <taxon>Hemiptera</taxon>
        <taxon>Auchenorrhyncha</taxon>
        <taxon>Membracoidea</taxon>
        <taxon>Cicadellidae</taxon>
        <taxon>Cicadellinae</taxon>
        <taxon>Cicadellini</taxon>
        <taxon>Graphocephala</taxon>
    </lineage>
</organism>
<feature type="transmembrane region" description="Helical" evidence="5">
    <location>
        <begin position="30"/>
        <end position="47"/>
    </location>
</feature>
<dbReference type="GO" id="GO:0016020">
    <property type="term" value="C:membrane"/>
    <property type="evidence" value="ECO:0007669"/>
    <property type="project" value="UniProtKB-SubCell"/>
</dbReference>
<dbReference type="InterPro" id="IPR050549">
    <property type="entry name" value="MFS_Trehalose_Transporter"/>
</dbReference>
<name>A0A1B6L8W1_9HEMI</name>
<keyword evidence="2 5" id="KW-0812">Transmembrane</keyword>
<dbReference type="GO" id="GO:0022857">
    <property type="term" value="F:transmembrane transporter activity"/>
    <property type="evidence" value="ECO:0007669"/>
    <property type="project" value="InterPro"/>
</dbReference>
<dbReference type="Gene3D" id="1.20.1250.20">
    <property type="entry name" value="MFS general substrate transporter like domains"/>
    <property type="match status" value="1"/>
</dbReference>
<feature type="domain" description="Major facilitator superfamily (MFS) profile" evidence="6">
    <location>
        <begin position="1"/>
        <end position="83"/>
    </location>
</feature>
<evidence type="ECO:0000256" key="4">
    <source>
        <dbReference type="ARBA" id="ARBA00023136"/>
    </source>
</evidence>
<proteinExistence type="predicted"/>
<evidence type="ECO:0000256" key="1">
    <source>
        <dbReference type="ARBA" id="ARBA00004141"/>
    </source>
</evidence>
<sequence length="127" mass="14380">MVLGVIGLLSIPWTMTAELFSIDIRGMAQGLTLSLANIIMFFALKIFPFLTDLLGGGYAVQWLFAGFSLGSVIFIFLFLPETHRKELAEIQDYFNHNTVYVLSKKKEKRTKVSEGQEEEMVKLNDKV</sequence>
<keyword evidence="4 5" id="KW-0472">Membrane</keyword>
<dbReference type="SUPFAM" id="SSF103473">
    <property type="entry name" value="MFS general substrate transporter"/>
    <property type="match status" value="1"/>
</dbReference>
<dbReference type="InterPro" id="IPR005828">
    <property type="entry name" value="MFS_sugar_transport-like"/>
</dbReference>
<dbReference type="PANTHER" id="PTHR48021">
    <property type="match status" value="1"/>
</dbReference>
<keyword evidence="3 5" id="KW-1133">Transmembrane helix</keyword>
<dbReference type="InterPro" id="IPR036259">
    <property type="entry name" value="MFS_trans_sf"/>
</dbReference>
<reference evidence="7" key="1">
    <citation type="submission" date="2015-11" db="EMBL/GenBank/DDBJ databases">
        <title>De novo transcriptome assembly of four potential Pierce s Disease insect vectors from Arizona vineyards.</title>
        <authorList>
            <person name="Tassone E.E."/>
        </authorList>
    </citation>
    <scope>NUCLEOTIDE SEQUENCE</scope>
</reference>
<protein>
    <recommendedName>
        <fullName evidence="6">Major facilitator superfamily (MFS) profile domain-containing protein</fullName>
    </recommendedName>
</protein>
<dbReference type="Pfam" id="PF00083">
    <property type="entry name" value="Sugar_tr"/>
    <property type="match status" value="1"/>
</dbReference>
<dbReference type="AlphaFoldDB" id="A0A1B6L8W1"/>
<accession>A0A1B6L8W1</accession>
<gene>
    <name evidence="7" type="ORF">g.686</name>
</gene>
<dbReference type="InterPro" id="IPR020846">
    <property type="entry name" value="MFS_dom"/>
</dbReference>
<evidence type="ECO:0000259" key="6">
    <source>
        <dbReference type="PROSITE" id="PS50850"/>
    </source>
</evidence>